<proteinExistence type="predicted"/>
<dbReference type="EMBL" id="FNFV01000001">
    <property type="protein sequence ID" value="SDK00423.1"/>
    <property type="molecule type" value="Genomic_DNA"/>
</dbReference>
<feature type="region of interest" description="Disordered" evidence="1">
    <location>
        <begin position="1"/>
        <end position="27"/>
    </location>
</feature>
<organism evidence="2 3">
    <name type="scientific">Meinhardsimonia xiamenensis</name>
    <dbReference type="NCBI Taxonomy" id="990712"/>
    <lineage>
        <taxon>Bacteria</taxon>
        <taxon>Pseudomonadati</taxon>
        <taxon>Pseudomonadota</taxon>
        <taxon>Alphaproteobacteria</taxon>
        <taxon>Rhodobacterales</taxon>
        <taxon>Paracoccaceae</taxon>
        <taxon>Meinhardsimonia</taxon>
    </lineage>
</organism>
<sequence>MMGIRAISPARGQMPPPGPIWSDADRAGTESRMDCETAVYLRCHLGSDFETATSWEALGERLAAKGFRLEFRDDRLSLVHAVTGVALCTCRFLGYGLAEMVARLGKPHVDAASGRIIAGR</sequence>
<dbReference type="Proteomes" id="UP000199328">
    <property type="component" value="Unassembled WGS sequence"/>
</dbReference>
<evidence type="ECO:0000256" key="1">
    <source>
        <dbReference type="SAM" id="MobiDB-lite"/>
    </source>
</evidence>
<dbReference type="AlphaFoldDB" id="A0A1G8YCM2"/>
<evidence type="ECO:0000313" key="2">
    <source>
        <dbReference type="EMBL" id="SDK00423.1"/>
    </source>
</evidence>
<protein>
    <submittedName>
        <fullName evidence="2">Uncharacterized protein</fullName>
    </submittedName>
</protein>
<evidence type="ECO:0000313" key="3">
    <source>
        <dbReference type="Proteomes" id="UP000199328"/>
    </source>
</evidence>
<accession>A0A1G8YCM2</accession>
<keyword evidence="3" id="KW-1185">Reference proteome</keyword>
<gene>
    <name evidence="2" type="ORF">SAMN05216257_101269</name>
</gene>
<name>A0A1G8YCM2_9RHOB</name>
<reference evidence="3" key="1">
    <citation type="submission" date="2016-10" db="EMBL/GenBank/DDBJ databases">
        <authorList>
            <person name="Varghese N."/>
            <person name="Submissions S."/>
        </authorList>
    </citation>
    <scope>NUCLEOTIDE SEQUENCE [LARGE SCALE GENOMIC DNA]</scope>
    <source>
        <strain evidence="3">CGMCC 1.10789</strain>
    </source>
</reference>